<organism evidence="4">
    <name type="scientific">freshwater metagenome</name>
    <dbReference type="NCBI Taxonomy" id="449393"/>
    <lineage>
        <taxon>unclassified sequences</taxon>
        <taxon>metagenomes</taxon>
        <taxon>ecological metagenomes</taxon>
    </lineage>
</organism>
<evidence type="ECO:0000313" key="7">
    <source>
        <dbReference type="EMBL" id="CAB5047161.1"/>
    </source>
</evidence>
<dbReference type="EMBL" id="CAFBIX010000041">
    <property type="protein sequence ID" value="CAB4849221.1"/>
    <property type="molecule type" value="Genomic_DNA"/>
</dbReference>
<dbReference type="EMBL" id="CAEZYC010000057">
    <property type="protein sequence ID" value="CAB4712769.1"/>
    <property type="molecule type" value="Genomic_DNA"/>
</dbReference>
<gene>
    <name evidence="3" type="ORF">UFOPK2648_00989</name>
    <name evidence="4" type="ORF">UFOPK3037_00912</name>
    <name evidence="5" type="ORF">UFOPK3278_00986</name>
    <name evidence="1" type="ORF">UFOPK3406_00706</name>
    <name evidence="2" type="ORF">UFOPK3925_01167</name>
    <name evidence="6" type="ORF">UFOPK4097_00669</name>
    <name evidence="7" type="ORF">UFOPK4301_00497</name>
</gene>
<dbReference type="AlphaFoldDB" id="A0A6J6YDI6"/>
<accession>A0A6J6YDI6</accession>
<evidence type="ECO:0000313" key="5">
    <source>
        <dbReference type="EMBL" id="CAB4849221.1"/>
    </source>
</evidence>
<evidence type="ECO:0000313" key="6">
    <source>
        <dbReference type="EMBL" id="CAB5016723.1"/>
    </source>
</evidence>
<dbReference type="EMBL" id="CAESAD010000009">
    <property type="protein sequence ID" value="CAB4342809.1"/>
    <property type="molecule type" value="Genomic_DNA"/>
</dbReference>
<evidence type="ECO:0000313" key="1">
    <source>
        <dbReference type="EMBL" id="CAB4337506.1"/>
    </source>
</evidence>
<dbReference type="Pfam" id="PF11390">
    <property type="entry name" value="FdsD"/>
    <property type="match status" value="1"/>
</dbReference>
<protein>
    <submittedName>
        <fullName evidence="4">Unannotated protein</fullName>
    </submittedName>
</protein>
<dbReference type="EMBL" id="CAESAI010000013">
    <property type="protein sequence ID" value="CAB4337506.1"/>
    <property type="molecule type" value="Genomic_DNA"/>
</dbReference>
<dbReference type="EMBL" id="CAFBPK010000008">
    <property type="protein sequence ID" value="CAB5016723.1"/>
    <property type="molecule type" value="Genomic_DNA"/>
</dbReference>
<evidence type="ECO:0000313" key="4">
    <source>
        <dbReference type="EMBL" id="CAB4805266.1"/>
    </source>
</evidence>
<reference evidence="4" key="1">
    <citation type="submission" date="2020-05" db="EMBL/GenBank/DDBJ databases">
        <authorList>
            <person name="Chiriac C."/>
            <person name="Salcher M."/>
            <person name="Ghai R."/>
            <person name="Kavagutti S V."/>
        </authorList>
    </citation>
    <scope>NUCLEOTIDE SEQUENCE</scope>
</reference>
<dbReference type="EMBL" id="CAFAAO010000010">
    <property type="protein sequence ID" value="CAB4805266.1"/>
    <property type="molecule type" value="Genomic_DNA"/>
</dbReference>
<sequence>MDITILTRMAHDIEKNIPVHDETYLRISEHLVKFWTPKMRSDFYQYVVSNRTEFGSTMNKVVDELRAKANA</sequence>
<dbReference type="InterPro" id="IPR021074">
    <property type="entry name" value="Formate_DH_dsu"/>
</dbReference>
<dbReference type="EMBL" id="CAFBQG010000043">
    <property type="protein sequence ID" value="CAB5047161.1"/>
    <property type="molecule type" value="Genomic_DNA"/>
</dbReference>
<evidence type="ECO:0000313" key="3">
    <source>
        <dbReference type="EMBL" id="CAB4712769.1"/>
    </source>
</evidence>
<name>A0A6J6YDI6_9ZZZZ</name>
<proteinExistence type="predicted"/>
<evidence type="ECO:0000313" key="2">
    <source>
        <dbReference type="EMBL" id="CAB4342809.1"/>
    </source>
</evidence>